<feature type="compositionally biased region" description="Low complexity" evidence="1">
    <location>
        <begin position="129"/>
        <end position="138"/>
    </location>
</feature>
<sequence>MPPEEQESYDAQEGTMSDSAMVNSIASAKSTAAFNAEAKRKKSLMTRLIPGRGNAANSAQDQKRLGFRRSDEVGIPSTLSPQSSTDLVKQTSKESTDSNDSTSQEVGVSAPVVGRHYRPPLLDQANNDSSIGSTTSEESSSGACVAFTKLHSSACLEAILEEHHTLLAALHLRRPIWHPYLWIFVPQICMILHRTGS</sequence>
<evidence type="ECO:0000313" key="2">
    <source>
        <dbReference type="Proteomes" id="UP000887565"/>
    </source>
</evidence>
<feature type="compositionally biased region" description="Polar residues" evidence="1">
    <location>
        <begin position="77"/>
        <end position="90"/>
    </location>
</feature>
<proteinExistence type="predicted"/>
<evidence type="ECO:0000256" key="1">
    <source>
        <dbReference type="SAM" id="MobiDB-lite"/>
    </source>
</evidence>
<dbReference type="WBParaSite" id="nRc.2.0.1.t34733-RA">
    <property type="protein sequence ID" value="nRc.2.0.1.t34733-RA"/>
    <property type="gene ID" value="nRc.2.0.1.g34733"/>
</dbReference>
<feature type="compositionally biased region" description="Basic and acidic residues" evidence="1">
    <location>
        <begin position="61"/>
        <end position="72"/>
    </location>
</feature>
<keyword evidence="2" id="KW-1185">Reference proteome</keyword>
<dbReference type="Proteomes" id="UP000887565">
    <property type="component" value="Unplaced"/>
</dbReference>
<name>A0A915K9Z5_ROMCU</name>
<accession>A0A915K9Z5</accession>
<dbReference type="AlphaFoldDB" id="A0A915K9Z5"/>
<evidence type="ECO:0000313" key="3">
    <source>
        <dbReference type="WBParaSite" id="nRc.2.0.1.t34733-RA"/>
    </source>
</evidence>
<protein>
    <submittedName>
        <fullName evidence="3">Uncharacterized protein</fullName>
    </submittedName>
</protein>
<feature type="region of interest" description="Disordered" evidence="1">
    <location>
        <begin position="1"/>
        <end position="22"/>
    </location>
</feature>
<reference evidence="3" key="1">
    <citation type="submission" date="2022-11" db="UniProtKB">
        <authorList>
            <consortium name="WormBaseParasite"/>
        </authorList>
    </citation>
    <scope>IDENTIFICATION</scope>
</reference>
<organism evidence="2 3">
    <name type="scientific">Romanomermis culicivorax</name>
    <name type="common">Nematode worm</name>
    <dbReference type="NCBI Taxonomy" id="13658"/>
    <lineage>
        <taxon>Eukaryota</taxon>
        <taxon>Metazoa</taxon>
        <taxon>Ecdysozoa</taxon>
        <taxon>Nematoda</taxon>
        <taxon>Enoplea</taxon>
        <taxon>Dorylaimia</taxon>
        <taxon>Mermithida</taxon>
        <taxon>Mermithoidea</taxon>
        <taxon>Mermithidae</taxon>
        <taxon>Romanomermis</taxon>
    </lineage>
</organism>
<feature type="region of interest" description="Disordered" evidence="1">
    <location>
        <begin position="45"/>
        <end position="138"/>
    </location>
</feature>
<feature type="compositionally biased region" description="Acidic residues" evidence="1">
    <location>
        <begin position="1"/>
        <end position="10"/>
    </location>
</feature>